<name>G0W3X7_NAUDC</name>
<evidence type="ECO:0000256" key="9">
    <source>
        <dbReference type="SAM" id="Coils"/>
    </source>
</evidence>
<keyword evidence="6" id="KW-0496">Mitochondrion</keyword>
<keyword evidence="12" id="KW-1185">Reference proteome</keyword>
<dbReference type="GeneID" id="11494535"/>
<keyword evidence="4" id="KW-0809">Transit peptide</keyword>
<dbReference type="HOGENOM" id="CLU_156745_0_0_1"/>
<dbReference type="PANTHER" id="PTHR33968">
    <property type="entry name" value="PROTEIN PET100 HOMOLOG, MITOCHONDRIAL"/>
    <property type="match status" value="1"/>
</dbReference>
<gene>
    <name evidence="11" type="primary">NDAI0A03580</name>
    <name evidence="11" type="ordered locus">NDAI_0A03580</name>
</gene>
<evidence type="ECO:0000256" key="6">
    <source>
        <dbReference type="ARBA" id="ARBA00023128"/>
    </source>
</evidence>
<sequence>MRLSFKLPFKYTRAQLEIFRFSFCLLAPIGVMYYIGTDTDKKLNVPGFWPDPETLNKIPKEPYEIKAELARMKKERLEKRLKLEKKLAEEYGIDIEKEKLNIQNELDQQQQHQSSSPSSSISHA</sequence>
<evidence type="ECO:0000256" key="5">
    <source>
        <dbReference type="ARBA" id="ARBA00022989"/>
    </source>
</evidence>
<organism evidence="11 12">
    <name type="scientific">Naumovozyma dairenensis (strain ATCC 10597 / BCRC 20456 / CBS 421 / NBRC 0211 / NRRL Y-12639)</name>
    <name type="common">Saccharomyces dairenensis</name>
    <dbReference type="NCBI Taxonomy" id="1071378"/>
    <lineage>
        <taxon>Eukaryota</taxon>
        <taxon>Fungi</taxon>
        <taxon>Dikarya</taxon>
        <taxon>Ascomycota</taxon>
        <taxon>Saccharomycotina</taxon>
        <taxon>Saccharomycetes</taxon>
        <taxon>Saccharomycetales</taxon>
        <taxon>Saccharomycetaceae</taxon>
        <taxon>Naumovozyma</taxon>
    </lineage>
</organism>
<proteinExistence type="inferred from homology"/>
<dbReference type="GO" id="GO:0033617">
    <property type="term" value="P:mitochondrial respiratory chain complex IV assembly"/>
    <property type="evidence" value="ECO:0007669"/>
    <property type="project" value="EnsemblFungi"/>
</dbReference>
<accession>G0W3X7</accession>
<keyword evidence="7" id="KW-0472">Membrane</keyword>
<reference evidence="11 12" key="1">
    <citation type="journal article" date="2011" name="Proc. Natl. Acad. Sci. U.S.A.">
        <title>Evolutionary erosion of yeast sex chromosomes by mating-type switching accidents.</title>
        <authorList>
            <person name="Gordon J.L."/>
            <person name="Armisen D."/>
            <person name="Proux-Wera E."/>
            <person name="Oheigeartaigh S.S."/>
            <person name="Byrne K.P."/>
            <person name="Wolfe K.H."/>
        </authorList>
    </citation>
    <scope>NUCLEOTIDE SEQUENCE [LARGE SCALE GENOMIC DNA]</scope>
    <source>
        <strain evidence="12">ATCC 10597 / BCRC 20456 / CBS 421 / NBRC 0211 / NRRL Y-12639</strain>
    </source>
</reference>
<dbReference type="OMA" id="MKLPFRY"/>
<keyword evidence="3" id="KW-0812">Transmembrane</keyword>
<evidence type="ECO:0000256" key="2">
    <source>
        <dbReference type="ARBA" id="ARBA00004325"/>
    </source>
</evidence>
<dbReference type="OrthoDB" id="18175at2759"/>
<evidence type="ECO:0000256" key="7">
    <source>
        <dbReference type="ARBA" id="ARBA00023136"/>
    </source>
</evidence>
<dbReference type="RefSeq" id="XP_003667758.1">
    <property type="nucleotide sequence ID" value="XM_003667710.1"/>
</dbReference>
<evidence type="ECO:0000256" key="8">
    <source>
        <dbReference type="ARBA" id="ARBA00038077"/>
    </source>
</evidence>
<protein>
    <submittedName>
        <fullName evidence="11">Uncharacterized protein</fullName>
    </submittedName>
</protein>
<keyword evidence="5" id="KW-1133">Transmembrane helix</keyword>
<evidence type="ECO:0000256" key="3">
    <source>
        <dbReference type="ARBA" id="ARBA00022692"/>
    </source>
</evidence>
<dbReference type="Pfam" id="PF09803">
    <property type="entry name" value="Pet100"/>
    <property type="match status" value="1"/>
</dbReference>
<dbReference type="AlphaFoldDB" id="G0W3X7"/>
<dbReference type="GO" id="GO:0051082">
    <property type="term" value="F:unfolded protein binding"/>
    <property type="evidence" value="ECO:0007669"/>
    <property type="project" value="EnsemblFungi"/>
</dbReference>
<dbReference type="KEGG" id="ndi:NDAI_0A03580"/>
<feature type="coiled-coil region" evidence="9">
    <location>
        <begin position="67"/>
        <end position="94"/>
    </location>
</feature>
<keyword evidence="9" id="KW-0175">Coiled coil</keyword>
<dbReference type="GO" id="GO:0005743">
    <property type="term" value="C:mitochondrial inner membrane"/>
    <property type="evidence" value="ECO:0007669"/>
    <property type="project" value="EnsemblFungi"/>
</dbReference>
<dbReference type="Proteomes" id="UP000000689">
    <property type="component" value="Chromosome 1"/>
</dbReference>
<feature type="region of interest" description="Disordered" evidence="10">
    <location>
        <begin position="102"/>
        <end position="124"/>
    </location>
</feature>
<dbReference type="eggNOG" id="ENOG502S1QV">
    <property type="taxonomic scope" value="Eukaryota"/>
</dbReference>
<feature type="compositionally biased region" description="Low complexity" evidence="10">
    <location>
        <begin position="108"/>
        <end position="124"/>
    </location>
</feature>
<evidence type="ECO:0000256" key="1">
    <source>
        <dbReference type="ARBA" id="ARBA00004167"/>
    </source>
</evidence>
<comment type="subcellular location">
    <subcellularLocation>
        <location evidence="1">Membrane</location>
        <topology evidence="1">Single-pass membrane protein</topology>
    </subcellularLocation>
    <subcellularLocation>
        <location evidence="2">Mitochondrion membrane</location>
    </subcellularLocation>
</comment>
<dbReference type="PANTHER" id="PTHR33968:SF1">
    <property type="entry name" value="PROTEIN PET100 HOMOLOG, MITOCHONDRIAL"/>
    <property type="match status" value="1"/>
</dbReference>
<dbReference type="EMBL" id="HE580267">
    <property type="protein sequence ID" value="CCD22515.1"/>
    <property type="molecule type" value="Genomic_DNA"/>
</dbReference>
<dbReference type="InterPro" id="IPR018625">
    <property type="entry name" value="Pet100"/>
</dbReference>
<evidence type="ECO:0000256" key="10">
    <source>
        <dbReference type="SAM" id="MobiDB-lite"/>
    </source>
</evidence>
<evidence type="ECO:0000313" key="11">
    <source>
        <dbReference type="EMBL" id="CCD22515.1"/>
    </source>
</evidence>
<comment type="similarity">
    <text evidence="8">Belongs to the PET100 family.</text>
</comment>
<evidence type="ECO:0000256" key="4">
    <source>
        <dbReference type="ARBA" id="ARBA00022946"/>
    </source>
</evidence>
<evidence type="ECO:0000313" key="12">
    <source>
        <dbReference type="Proteomes" id="UP000000689"/>
    </source>
</evidence>